<accession>A0ABU8VWN3</accession>
<dbReference type="Proteomes" id="UP001363010">
    <property type="component" value="Unassembled WGS sequence"/>
</dbReference>
<evidence type="ECO:0000313" key="2">
    <source>
        <dbReference type="EMBL" id="MEJ8822219.1"/>
    </source>
</evidence>
<name>A0ABU8VWN3_9BURK</name>
<protein>
    <submittedName>
        <fullName evidence="2">Uncharacterized protein</fullName>
    </submittedName>
</protein>
<feature type="region of interest" description="Disordered" evidence="1">
    <location>
        <begin position="149"/>
        <end position="174"/>
    </location>
</feature>
<sequence>MTPTETTEGAQVAPATKRCPSCSTSLPLDRFGRDTSRPPLYLQGRCRPCTNAKTSAGVSARRRVAKVAKDLAQIATEVAQLQSTETRMVPGSGPEGFDTVPTSILEVPHKGRWPARAPAPEELTAGFNWCDLIDGADSRRQYVAMGHKAQWSAEQNRSPSEQPGRPLGPGGLEALLAGPPSVGSFWENRQANARADASCFCDFCCRQERIDAKTATIKHCESVFV</sequence>
<proteinExistence type="predicted"/>
<gene>
    <name evidence="2" type="ORF">WKW80_09225</name>
</gene>
<keyword evidence="3" id="KW-1185">Reference proteome</keyword>
<evidence type="ECO:0000256" key="1">
    <source>
        <dbReference type="SAM" id="MobiDB-lite"/>
    </source>
</evidence>
<comment type="caution">
    <text evidence="2">The sequence shown here is derived from an EMBL/GenBank/DDBJ whole genome shotgun (WGS) entry which is preliminary data.</text>
</comment>
<dbReference type="RefSeq" id="WP_340363269.1">
    <property type="nucleotide sequence ID" value="NZ_JBBKZV010000004.1"/>
</dbReference>
<evidence type="ECO:0000313" key="3">
    <source>
        <dbReference type="Proteomes" id="UP001363010"/>
    </source>
</evidence>
<dbReference type="EMBL" id="JBBKZV010000004">
    <property type="protein sequence ID" value="MEJ8822219.1"/>
    <property type="molecule type" value="Genomic_DNA"/>
</dbReference>
<feature type="compositionally biased region" description="Polar residues" evidence="1">
    <location>
        <begin position="152"/>
        <end position="161"/>
    </location>
</feature>
<feature type="region of interest" description="Disordered" evidence="1">
    <location>
        <begin position="1"/>
        <end position="35"/>
    </location>
</feature>
<organism evidence="2 3">
    <name type="scientific">Variovorax humicola</name>
    <dbReference type="NCBI Taxonomy" id="1769758"/>
    <lineage>
        <taxon>Bacteria</taxon>
        <taxon>Pseudomonadati</taxon>
        <taxon>Pseudomonadota</taxon>
        <taxon>Betaproteobacteria</taxon>
        <taxon>Burkholderiales</taxon>
        <taxon>Comamonadaceae</taxon>
        <taxon>Variovorax</taxon>
    </lineage>
</organism>
<reference evidence="2 3" key="1">
    <citation type="submission" date="2024-03" db="EMBL/GenBank/DDBJ databases">
        <title>Novel species of the genus Variovorax.</title>
        <authorList>
            <person name="Liu Q."/>
            <person name="Xin Y.-H."/>
        </authorList>
    </citation>
    <scope>NUCLEOTIDE SEQUENCE [LARGE SCALE GENOMIC DNA]</scope>
    <source>
        <strain evidence="2 3">KACC 18501</strain>
    </source>
</reference>